<dbReference type="Pfam" id="PF04940">
    <property type="entry name" value="BLUF"/>
    <property type="match status" value="1"/>
</dbReference>
<feature type="domain" description="BLUF" evidence="1">
    <location>
        <begin position="5"/>
        <end position="100"/>
    </location>
</feature>
<dbReference type="SMART" id="SM01034">
    <property type="entry name" value="BLUF"/>
    <property type="match status" value="1"/>
</dbReference>
<evidence type="ECO:0000313" key="3">
    <source>
        <dbReference type="Proteomes" id="UP000198814"/>
    </source>
</evidence>
<dbReference type="InterPro" id="IPR036046">
    <property type="entry name" value="Acylphosphatase-like_dom_sf"/>
</dbReference>
<keyword evidence="3" id="KW-1185">Reference proteome</keyword>
<sequence>MTQNLYRLIYLSQNTILGSNENVHKEIEQILTISRQRNAASGITGALMFNQECFAQVLEGMHDDIQETFERIQCDPRHGDVVVLDFEPVDARRFSQWSMGYIGYDTLASKEFTQIQLATGFDVKQLSGERIYDLLHVHLYAAEKAGSNLEKIA</sequence>
<name>A0A1H8KGN7_9PROT</name>
<dbReference type="STRING" id="42354.SAMN05216333_102112"/>
<dbReference type="Proteomes" id="UP000198814">
    <property type="component" value="Unassembled WGS sequence"/>
</dbReference>
<dbReference type="InterPro" id="IPR007024">
    <property type="entry name" value="BLUF_domain"/>
</dbReference>
<dbReference type="OrthoDB" id="557705at2"/>
<dbReference type="GO" id="GO:0071949">
    <property type="term" value="F:FAD binding"/>
    <property type="evidence" value="ECO:0007669"/>
    <property type="project" value="InterPro"/>
</dbReference>
<dbReference type="EMBL" id="FODO01000002">
    <property type="protein sequence ID" value="SEN91861.1"/>
    <property type="molecule type" value="Genomic_DNA"/>
</dbReference>
<dbReference type="PROSITE" id="PS50925">
    <property type="entry name" value="BLUF"/>
    <property type="match status" value="1"/>
</dbReference>
<evidence type="ECO:0000313" key="2">
    <source>
        <dbReference type="EMBL" id="SEN91861.1"/>
    </source>
</evidence>
<dbReference type="SUPFAM" id="SSF54975">
    <property type="entry name" value="Acylphosphatase/BLUF domain-like"/>
    <property type="match status" value="1"/>
</dbReference>
<accession>A0A1H8KGN7</accession>
<proteinExistence type="predicted"/>
<dbReference type="RefSeq" id="WP_090315985.1">
    <property type="nucleotide sequence ID" value="NZ_FNOE01000003.1"/>
</dbReference>
<protein>
    <submittedName>
        <fullName evidence="2">Sensors of blue-light using FAD</fullName>
    </submittedName>
</protein>
<reference evidence="3" key="1">
    <citation type="submission" date="2016-10" db="EMBL/GenBank/DDBJ databases">
        <authorList>
            <person name="Varghese N."/>
            <person name="Submissions S."/>
        </authorList>
    </citation>
    <scope>NUCLEOTIDE SEQUENCE [LARGE SCALE GENOMIC DNA]</scope>
    <source>
        <strain evidence="3">Nm76</strain>
    </source>
</reference>
<organism evidence="2 3">
    <name type="scientific">Nitrosomonas oligotropha</name>
    <dbReference type="NCBI Taxonomy" id="42354"/>
    <lineage>
        <taxon>Bacteria</taxon>
        <taxon>Pseudomonadati</taxon>
        <taxon>Pseudomonadota</taxon>
        <taxon>Betaproteobacteria</taxon>
        <taxon>Nitrosomonadales</taxon>
        <taxon>Nitrosomonadaceae</taxon>
        <taxon>Nitrosomonas</taxon>
    </lineage>
</organism>
<evidence type="ECO:0000259" key="1">
    <source>
        <dbReference type="PROSITE" id="PS50925"/>
    </source>
</evidence>
<gene>
    <name evidence="2" type="ORF">SAMN05216333_102112</name>
</gene>
<dbReference type="AlphaFoldDB" id="A0A1H8KGN7"/>
<dbReference type="GO" id="GO:0009882">
    <property type="term" value="F:blue light photoreceptor activity"/>
    <property type="evidence" value="ECO:0007669"/>
    <property type="project" value="InterPro"/>
</dbReference>
<dbReference type="Gene3D" id="3.30.70.100">
    <property type="match status" value="1"/>
</dbReference>